<protein>
    <submittedName>
        <fullName evidence="1">Uncharacterized protein</fullName>
    </submittedName>
</protein>
<evidence type="ECO:0000313" key="1">
    <source>
        <dbReference type="EMBL" id="KKM85580.1"/>
    </source>
</evidence>
<comment type="caution">
    <text evidence="1">The sequence shown here is derived from an EMBL/GenBank/DDBJ whole genome shotgun (WGS) entry which is preliminary data.</text>
</comment>
<organism evidence="1">
    <name type="scientific">marine sediment metagenome</name>
    <dbReference type="NCBI Taxonomy" id="412755"/>
    <lineage>
        <taxon>unclassified sequences</taxon>
        <taxon>metagenomes</taxon>
        <taxon>ecological metagenomes</taxon>
    </lineage>
</organism>
<proteinExistence type="predicted"/>
<sequence length="27" mass="2918">MLRRAFLKLIGISPVALISSDTTANTE</sequence>
<feature type="non-terminal residue" evidence="1">
    <location>
        <position position="27"/>
    </location>
</feature>
<name>A0A0F9NA06_9ZZZZ</name>
<dbReference type="AlphaFoldDB" id="A0A0F9NA06"/>
<dbReference type="EMBL" id="LAZR01007386">
    <property type="protein sequence ID" value="KKM85580.1"/>
    <property type="molecule type" value="Genomic_DNA"/>
</dbReference>
<gene>
    <name evidence="1" type="ORF">LCGC14_1287500</name>
</gene>
<accession>A0A0F9NA06</accession>
<reference evidence="1" key="1">
    <citation type="journal article" date="2015" name="Nature">
        <title>Complex archaea that bridge the gap between prokaryotes and eukaryotes.</title>
        <authorList>
            <person name="Spang A."/>
            <person name="Saw J.H."/>
            <person name="Jorgensen S.L."/>
            <person name="Zaremba-Niedzwiedzka K."/>
            <person name="Martijn J."/>
            <person name="Lind A.E."/>
            <person name="van Eijk R."/>
            <person name="Schleper C."/>
            <person name="Guy L."/>
            <person name="Ettema T.J."/>
        </authorList>
    </citation>
    <scope>NUCLEOTIDE SEQUENCE</scope>
</reference>